<reference evidence="1" key="1">
    <citation type="journal article" date="2021" name="PeerJ">
        <title>Extensive microbial diversity within the chicken gut microbiome revealed by metagenomics and culture.</title>
        <authorList>
            <person name="Gilroy R."/>
            <person name="Ravi A."/>
            <person name="Getino M."/>
            <person name="Pursley I."/>
            <person name="Horton D.L."/>
            <person name="Alikhan N.F."/>
            <person name="Baker D."/>
            <person name="Gharbi K."/>
            <person name="Hall N."/>
            <person name="Watson M."/>
            <person name="Adriaenssens E.M."/>
            <person name="Foster-Nyarko E."/>
            <person name="Jarju S."/>
            <person name="Secka A."/>
            <person name="Antonio M."/>
            <person name="Oren A."/>
            <person name="Chaudhuri R.R."/>
            <person name="La Ragione R."/>
            <person name="Hildebrand F."/>
            <person name="Pallen M.J."/>
        </authorList>
    </citation>
    <scope>NUCLEOTIDE SEQUENCE</scope>
    <source>
        <strain evidence="1">ChiHjej13B12-9602</strain>
    </source>
</reference>
<sequence>MAFPRCSSIHTCLMRMRIDVAFLDRDGKVLAVYRNVRPWRICSYHGAVSVIERLSG</sequence>
<dbReference type="AlphaFoldDB" id="A0A921LT87"/>
<dbReference type="Gene3D" id="2.60.120.1140">
    <property type="entry name" value="Protein of unknown function DUF192"/>
    <property type="match status" value="1"/>
</dbReference>
<reference evidence="1" key="2">
    <citation type="submission" date="2021-09" db="EMBL/GenBank/DDBJ databases">
        <authorList>
            <person name="Gilroy R."/>
        </authorList>
    </citation>
    <scope>NUCLEOTIDE SEQUENCE</scope>
    <source>
        <strain evidence="1">ChiHjej13B12-9602</strain>
    </source>
</reference>
<dbReference type="Pfam" id="PF02643">
    <property type="entry name" value="DUF192"/>
    <property type="match status" value="1"/>
</dbReference>
<evidence type="ECO:0000313" key="1">
    <source>
        <dbReference type="EMBL" id="HJG37099.1"/>
    </source>
</evidence>
<dbReference type="Proteomes" id="UP000753256">
    <property type="component" value="Unassembled WGS sequence"/>
</dbReference>
<gene>
    <name evidence="1" type="ORF">K8V70_04450</name>
</gene>
<evidence type="ECO:0000313" key="2">
    <source>
        <dbReference type="Proteomes" id="UP000753256"/>
    </source>
</evidence>
<comment type="caution">
    <text evidence="1">The sequence shown here is derived from an EMBL/GenBank/DDBJ whole genome shotgun (WGS) entry which is preliminary data.</text>
</comment>
<dbReference type="InterPro" id="IPR038695">
    <property type="entry name" value="Saro_0823-like_sf"/>
</dbReference>
<dbReference type="InterPro" id="IPR003795">
    <property type="entry name" value="DUF192"/>
</dbReference>
<accession>A0A921LT87</accession>
<dbReference type="EMBL" id="DYUZ01000017">
    <property type="protein sequence ID" value="HJG37099.1"/>
    <property type="molecule type" value="Genomic_DNA"/>
</dbReference>
<proteinExistence type="predicted"/>
<name>A0A921LT87_9ACTN</name>
<organism evidence="1 2">
    <name type="scientific">Enorma phocaeensis</name>
    <dbReference type="NCBI Taxonomy" id="1871019"/>
    <lineage>
        <taxon>Bacteria</taxon>
        <taxon>Bacillati</taxon>
        <taxon>Actinomycetota</taxon>
        <taxon>Coriobacteriia</taxon>
        <taxon>Coriobacteriales</taxon>
        <taxon>Coriobacteriaceae</taxon>
        <taxon>Enorma</taxon>
    </lineage>
</organism>
<protein>
    <submittedName>
        <fullName evidence="1">DUF192 domain-containing protein</fullName>
    </submittedName>
</protein>